<evidence type="ECO:0000313" key="1">
    <source>
        <dbReference type="EMBL" id="PWN52596.1"/>
    </source>
</evidence>
<gene>
    <name evidence="1" type="ORF">IE53DRAFT_360645</name>
</gene>
<evidence type="ECO:0000313" key="2">
    <source>
        <dbReference type="Proteomes" id="UP000245626"/>
    </source>
</evidence>
<organism evidence="1 2">
    <name type="scientific">Violaceomyces palustris</name>
    <dbReference type="NCBI Taxonomy" id="1673888"/>
    <lineage>
        <taxon>Eukaryota</taxon>
        <taxon>Fungi</taxon>
        <taxon>Dikarya</taxon>
        <taxon>Basidiomycota</taxon>
        <taxon>Ustilaginomycotina</taxon>
        <taxon>Ustilaginomycetes</taxon>
        <taxon>Violaceomycetales</taxon>
        <taxon>Violaceomycetaceae</taxon>
        <taxon>Violaceomyces</taxon>
    </lineage>
</organism>
<keyword evidence="2" id="KW-1185">Reference proteome</keyword>
<protein>
    <submittedName>
        <fullName evidence="1">ClpP/crotonase</fullName>
    </submittedName>
</protein>
<accession>A0ACD0P3H7</accession>
<reference evidence="1 2" key="1">
    <citation type="journal article" date="2018" name="Mol. Biol. Evol.">
        <title>Broad Genomic Sampling Reveals a Smut Pathogenic Ancestry of the Fungal Clade Ustilaginomycotina.</title>
        <authorList>
            <person name="Kijpornyongpan T."/>
            <person name="Mondo S.J."/>
            <person name="Barry K."/>
            <person name="Sandor L."/>
            <person name="Lee J."/>
            <person name="Lipzen A."/>
            <person name="Pangilinan J."/>
            <person name="LaButti K."/>
            <person name="Hainaut M."/>
            <person name="Henrissat B."/>
            <person name="Grigoriev I.V."/>
            <person name="Spatafora J.W."/>
            <person name="Aime M.C."/>
        </authorList>
    </citation>
    <scope>NUCLEOTIDE SEQUENCE [LARGE SCALE GENOMIC DNA]</scope>
    <source>
        <strain evidence="1 2">SA 807</strain>
    </source>
</reference>
<name>A0ACD0P3H7_9BASI</name>
<dbReference type="EMBL" id="KZ819767">
    <property type="protein sequence ID" value="PWN52596.1"/>
    <property type="molecule type" value="Genomic_DNA"/>
</dbReference>
<sequence length="308" mass="33879">MSKPTSPPPLSPSSRPISLHFPPDCQGGKVAVITLNNPKSLNALKWEDCRRLIQVLEWIHEQPELLVTVLTAKGRYFSAGADVRDPSRQLPQEILRLPERTPEYQLEVDHHYASRINSGNGSLARALSGHSKILVGAINGPAVGICAAMLSHCDLLYTYDDFFLFTPFTSLALVAEGLSSLTFVRKMGLGKAQQALLQGRRMGSVELLESGFISQTFPKPSGLDLGGEEEEHSILNETLRIVRSTLLPPHANPFALLYTKRLLVKAAYHNLDLEQANQAELRGAEIVFRSGEPSKQFARLASGGRHKL</sequence>
<dbReference type="Proteomes" id="UP000245626">
    <property type="component" value="Unassembled WGS sequence"/>
</dbReference>
<proteinExistence type="predicted"/>